<dbReference type="Proteomes" id="UP001152795">
    <property type="component" value="Unassembled WGS sequence"/>
</dbReference>
<proteinExistence type="predicted"/>
<comment type="caution">
    <text evidence="1">The sequence shown here is derived from an EMBL/GenBank/DDBJ whole genome shotgun (WGS) entry which is preliminary data.</text>
</comment>
<sequence>MASLEVISPEDPGSLWKALKDSQSIKNTLSTTQKLPGHKKYLSALAETYQNAILSFFTSPHVIQDLPFGQRYLRLSNRKVLETPNIRTMISQRIVDQYRQFCSETNFTPFSPSTMLRILSSCSATVRKSLQGLDYFTADGAKAFDDLLSIAEKIGDRGQDRQWVERWEQALKQGKQYLKTGYKVHITENSNDADHCLVYALSDPNKELQSITCCHQHDQSCSSCEDLKNIIKVYFFHLYSTTSIIAQSPPGKYSIDYRRFCGCTYFDHCDQGKGKAKRSRGTPDDHTGK</sequence>
<evidence type="ECO:0000313" key="2">
    <source>
        <dbReference type="Proteomes" id="UP001152795"/>
    </source>
</evidence>
<keyword evidence="2" id="KW-1185">Reference proteome</keyword>
<dbReference type="EMBL" id="CACRXK020015013">
    <property type="protein sequence ID" value="CAB4027777.1"/>
    <property type="molecule type" value="Genomic_DNA"/>
</dbReference>
<name>A0A7D9L865_PARCT</name>
<accession>A0A7D9L865</accession>
<gene>
    <name evidence="1" type="ORF">PACLA_8A059707</name>
</gene>
<dbReference type="OrthoDB" id="6155183at2759"/>
<evidence type="ECO:0000313" key="1">
    <source>
        <dbReference type="EMBL" id="CAB4027777.1"/>
    </source>
</evidence>
<organism evidence="1 2">
    <name type="scientific">Paramuricea clavata</name>
    <name type="common">Red gorgonian</name>
    <name type="synonym">Violescent sea-whip</name>
    <dbReference type="NCBI Taxonomy" id="317549"/>
    <lineage>
        <taxon>Eukaryota</taxon>
        <taxon>Metazoa</taxon>
        <taxon>Cnidaria</taxon>
        <taxon>Anthozoa</taxon>
        <taxon>Octocorallia</taxon>
        <taxon>Malacalcyonacea</taxon>
        <taxon>Plexauridae</taxon>
        <taxon>Paramuricea</taxon>
    </lineage>
</organism>
<reference evidence="1" key="1">
    <citation type="submission" date="2020-04" db="EMBL/GenBank/DDBJ databases">
        <authorList>
            <person name="Alioto T."/>
            <person name="Alioto T."/>
            <person name="Gomez Garrido J."/>
        </authorList>
    </citation>
    <scope>NUCLEOTIDE SEQUENCE</scope>
    <source>
        <strain evidence="1">A484AB</strain>
    </source>
</reference>
<protein>
    <submittedName>
        <fullName evidence="1">Uncharacterized protein</fullName>
    </submittedName>
</protein>
<dbReference type="AlphaFoldDB" id="A0A7D9L865"/>